<dbReference type="Proteomes" id="UP000275846">
    <property type="component" value="Unassembled WGS sequence"/>
</dbReference>
<proteinExistence type="predicted"/>
<evidence type="ECO:0000313" key="3">
    <source>
        <dbReference type="Proteomes" id="UP000275846"/>
    </source>
</evidence>
<evidence type="ECO:0000313" key="2">
    <source>
        <dbReference type="EMBL" id="VDM03521.1"/>
    </source>
</evidence>
<feature type="region of interest" description="Disordered" evidence="1">
    <location>
        <begin position="31"/>
        <end position="52"/>
    </location>
</feature>
<accession>A0A183TKY8</accession>
<gene>
    <name evidence="2" type="ORF">SSLN_LOCUS17135</name>
</gene>
<dbReference type="AlphaFoldDB" id="A0A183TKY8"/>
<evidence type="ECO:0000313" key="4">
    <source>
        <dbReference type="WBParaSite" id="SSLN_0001778501-mRNA-1"/>
    </source>
</evidence>
<reference evidence="4" key="1">
    <citation type="submission" date="2016-06" db="UniProtKB">
        <authorList>
            <consortium name="WormBaseParasite"/>
        </authorList>
    </citation>
    <scope>IDENTIFICATION</scope>
</reference>
<protein>
    <submittedName>
        <fullName evidence="4">C2H2-type domain-containing protein</fullName>
    </submittedName>
</protein>
<reference evidence="2 3" key="2">
    <citation type="submission" date="2018-11" db="EMBL/GenBank/DDBJ databases">
        <authorList>
            <consortium name="Pathogen Informatics"/>
        </authorList>
    </citation>
    <scope>NUCLEOTIDE SEQUENCE [LARGE SCALE GENOMIC DNA]</scope>
    <source>
        <strain evidence="2 3">NST_G2</strain>
    </source>
</reference>
<evidence type="ECO:0000256" key="1">
    <source>
        <dbReference type="SAM" id="MobiDB-lite"/>
    </source>
</evidence>
<organism evidence="4">
    <name type="scientific">Schistocephalus solidus</name>
    <name type="common">Tapeworm</name>
    <dbReference type="NCBI Taxonomy" id="70667"/>
    <lineage>
        <taxon>Eukaryota</taxon>
        <taxon>Metazoa</taxon>
        <taxon>Spiralia</taxon>
        <taxon>Lophotrochozoa</taxon>
        <taxon>Platyhelminthes</taxon>
        <taxon>Cestoda</taxon>
        <taxon>Eucestoda</taxon>
        <taxon>Diphyllobothriidea</taxon>
        <taxon>Diphyllobothriidae</taxon>
        <taxon>Schistocephalus</taxon>
    </lineage>
</organism>
<sequence>MITDNLLPSPPSAPITATYAACPSPAISVTTSDYLPPATSTTTTASSTSDGESVLTCPPCTRTLTSHIGLVGHL</sequence>
<dbReference type="WBParaSite" id="SSLN_0001778501-mRNA-1">
    <property type="protein sequence ID" value="SSLN_0001778501-mRNA-1"/>
    <property type="gene ID" value="SSLN_0001778501"/>
</dbReference>
<keyword evidence="3" id="KW-1185">Reference proteome</keyword>
<feature type="compositionally biased region" description="Low complexity" evidence="1">
    <location>
        <begin position="38"/>
        <end position="49"/>
    </location>
</feature>
<dbReference type="EMBL" id="UYSU01042024">
    <property type="protein sequence ID" value="VDM03521.1"/>
    <property type="molecule type" value="Genomic_DNA"/>
</dbReference>
<name>A0A183TKY8_SCHSO</name>